<gene>
    <name evidence="3" type="ORF">Rt10032_c02g0721</name>
</gene>
<dbReference type="Proteomes" id="UP000321518">
    <property type="component" value="Unassembled WGS sequence"/>
</dbReference>
<comment type="caution">
    <text evidence="3">The sequence shown here is derived from an EMBL/GenBank/DDBJ whole genome shotgun (WGS) entry which is preliminary data.</text>
</comment>
<dbReference type="PANTHER" id="PTHR35192:SF2">
    <property type="entry name" value="APPLE DOMAIN-CONTAINING PROTEIN"/>
    <property type="match status" value="1"/>
</dbReference>
<reference evidence="3 4" key="1">
    <citation type="submission" date="2019-07" db="EMBL/GenBank/DDBJ databases">
        <title>Rhodotorula toruloides NBRC10032 genome sequencing.</title>
        <authorList>
            <person name="Shida Y."/>
            <person name="Takaku H."/>
            <person name="Ogasawara W."/>
            <person name="Mori K."/>
        </authorList>
    </citation>
    <scope>NUCLEOTIDE SEQUENCE [LARGE SCALE GENOMIC DNA]</scope>
    <source>
        <strain evidence="3 4">NBRC10032</strain>
    </source>
</reference>
<dbReference type="Pfam" id="PF21671">
    <property type="entry name" value="CPL1-like"/>
    <property type="match status" value="1"/>
</dbReference>
<dbReference type="PANTHER" id="PTHR35192">
    <property type="entry name" value="PROTEIN, PUTATIVE-RELATED"/>
    <property type="match status" value="1"/>
</dbReference>
<sequence length="325" mass="33162">MRTIFVAASLASFASLAAAQSIQGFGRFPCTIVNGDGTFSRDPTQCANANLIVPGSGDPTSVYQGDHPAPVNSTCSMEPTTGAYFCGTAGAYCTASTQCDNGYCSSTDGVTPGTCQGGFNQACSNLDSNCSGYLYCTDPLGLPTTSDTCGGLGVYCQDYTVGSGTNTDAQNEALFNQFCESGYCAFLPGTCAIHVGLGQDCSFDPEFACDMGLTCTTDATSGAQTCTIATGSARARTRARRSDLKARRNLCPASHSACAIQGAKGFECIDTSSNIEQCGACASEGGVDCTQIEGVAAVGCVAGVCEIWSCEDGFTYDAAKGACVA</sequence>
<dbReference type="InterPro" id="IPR038955">
    <property type="entry name" value="PriA/CPL1_fungi"/>
</dbReference>
<dbReference type="InterPro" id="IPR048661">
    <property type="entry name" value="CPL1-like"/>
</dbReference>
<organism evidence="3 4">
    <name type="scientific">Rhodotorula toruloides</name>
    <name type="common">Yeast</name>
    <name type="synonym">Rhodosporidium toruloides</name>
    <dbReference type="NCBI Taxonomy" id="5286"/>
    <lineage>
        <taxon>Eukaryota</taxon>
        <taxon>Fungi</taxon>
        <taxon>Dikarya</taxon>
        <taxon>Basidiomycota</taxon>
        <taxon>Pucciniomycotina</taxon>
        <taxon>Microbotryomycetes</taxon>
        <taxon>Sporidiobolales</taxon>
        <taxon>Sporidiobolaceae</taxon>
        <taxon>Rhodotorula</taxon>
    </lineage>
</organism>
<dbReference type="EMBL" id="BJWK01000002">
    <property type="protein sequence ID" value="GEM06704.1"/>
    <property type="molecule type" value="Genomic_DNA"/>
</dbReference>
<evidence type="ECO:0000313" key="3">
    <source>
        <dbReference type="EMBL" id="GEM06704.1"/>
    </source>
</evidence>
<proteinExistence type="predicted"/>
<name>A0A511KBA9_RHOTO</name>
<keyword evidence="1" id="KW-0732">Signal</keyword>
<evidence type="ECO:0000259" key="2">
    <source>
        <dbReference type="Pfam" id="PF21671"/>
    </source>
</evidence>
<dbReference type="OrthoDB" id="439917at2759"/>
<protein>
    <submittedName>
        <fullName evidence="3">Antifreeze glycopeptide AFGP polyprotein</fullName>
    </submittedName>
</protein>
<evidence type="ECO:0000256" key="1">
    <source>
        <dbReference type="SAM" id="SignalP"/>
    </source>
</evidence>
<feature type="chain" id="PRO_5022195740" evidence="1">
    <location>
        <begin position="20"/>
        <end position="325"/>
    </location>
</feature>
<feature type="signal peptide" evidence="1">
    <location>
        <begin position="1"/>
        <end position="19"/>
    </location>
</feature>
<feature type="domain" description="Protein CPL1-like" evidence="2">
    <location>
        <begin position="266"/>
        <end position="324"/>
    </location>
</feature>
<dbReference type="AlphaFoldDB" id="A0A511KBA9"/>
<evidence type="ECO:0000313" key="4">
    <source>
        <dbReference type="Proteomes" id="UP000321518"/>
    </source>
</evidence>
<accession>A0A511KBA9</accession>